<gene>
    <name evidence="3" type="ORF">B0H15DRAFT_924040</name>
</gene>
<feature type="domain" description="DUF6699" evidence="2">
    <location>
        <begin position="122"/>
        <end position="255"/>
    </location>
</feature>
<evidence type="ECO:0000259" key="2">
    <source>
        <dbReference type="Pfam" id="PF20415"/>
    </source>
</evidence>
<proteinExistence type="predicted"/>
<dbReference type="InterPro" id="IPR046522">
    <property type="entry name" value="DUF6699"/>
</dbReference>
<accession>A0AAD6TYB8</accession>
<dbReference type="AlphaFoldDB" id="A0AAD6TYB8"/>
<evidence type="ECO:0000313" key="3">
    <source>
        <dbReference type="EMBL" id="KAJ7082624.1"/>
    </source>
</evidence>
<dbReference type="EMBL" id="JARJCN010000044">
    <property type="protein sequence ID" value="KAJ7082624.1"/>
    <property type="molecule type" value="Genomic_DNA"/>
</dbReference>
<name>A0AAD6TYB8_9AGAR</name>
<sequence length="269" mass="29116">MSKTVHFSNTNIMYSPLPWSPSVASTSSLPSSPSEPSQPPLPLPESVVDLVSEPERKPTPEAPSHTPVIPAPAPLLYSPWPPSYLALPHLPAPPVPASAPNALRAQIHILLAFAPFAPPHVHYDLTQPLHTLNPQLTPAFLEPATFPPLTALTVLCRHVAWPLPVAPSHPRSFVAVLDVLTAVATGLRRAVQPAEYASLPVGARDVPGATRQGVDNAYFARCRLVRDEGERAIEARKGVKRVDFLMRRTRFLGLSGPLEGLHVWELNVA</sequence>
<feature type="compositionally biased region" description="Low complexity" evidence="1">
    <location>
        <begin position="20"/>
        <end position="35"/>
    </location>
</feature>
<evidence type="ECO:0000313" key="4">
    <source>
        <dbReference type="Proteomes" id="UP001222325"/>
    </source>
</evidence>
<dbReference type="Proteomes" id="UP001222325">
    <property type="component" value="Unassembled WGS sequence"/>
</dbReference>
<evidence type="ECO:0000256" key="1">
    <source>
        <dbReference type="SAM" id="MobiDB-lite"/>
    </source>
</evidence>
<organism evidence="3 4">
    <name type="scientific">Mycena belliarum</name>
    <dbReference type="NCBI Taxonomy" id="1033014"/>
    <lineage>
        <taxon>Eukaryota</taxon>
        <taxon>Fungi</taxon>
        <taxon>Dikarya</taxon>
        <taxon>Basidiomycota</taxon>
        <taxon>Agaricomycotina</taxon>
        <taxon>Agaricomycetes</taxon>
        <taxon>Agaricomycetidae</taxon>
        <taxon>Agaricales</taxon>
        <taxon>Marasmiineae</taxon>
        <taxon>Mycenaceae</taxon>
        <taxon>Mycena</taxon>
    </lineage>
</organism>
<feature type="region of interest" description="Disordered" evidence="1">
    <location>
        <begin position="15"/>
        <end position="68"/>
    </location>
</feature>
<protein>
    <recommendedName>
        <fullName evidence="2">DUF6699 domain-containing protein</fullName>
    </recommendedName>
</protein>
<reference evidence="3" key="1">
    <citation type="submission" date="2023-03" db="EMBL/GenBank/DDBJ databases">
        <title>Massive genome expansion in bonnet fungi (Mycena s.s.) driven by repeated elements and novel gene families across ecological guilds.</title>
        <authorList>
            <consortium name="Lawrence Berkeley National Laboratory"/>
            <person name="Harder C.B."/>
            <person name="Miyauchi S."/>
            <person name="Viragh M."/>
            <person name="Kuo A."/>
            <person name="Thoen E."/>
            <person name="Andreopoulos B."/>
            <person name="Lu D."/>
            <person name="Skrede I."/>
            <person name="Drula E."/>
            <person name="Henrissat B."/>
            <person name="Morin E."/>
            <person name="Kohler A."/>
            <person name="Barry K."/>
            <person name="LaButti K."/>
            <person name="Morin E."/>
            <person name="Salamov A."/>
            <person name="Lipzen A."/>
            <person name="Mereny Z."/>
            <person name="Hegedus B."/>
            <person name="Baldrian P."/>
            <person name="Stursova M."/>
            <person name="Weitz H."/>
            <person name="Taylor A."/>
            <person name="Grigoriev I.V."/>
            <person name="Nagy L.G."/>
            <person name="Martin F."/>
            <person name="Kauserud H."/>
        </authorList>
    </citation>
    <scope>NUCLEOTIDE SEQUENCE</scope>
    <source>
        <strain evidence="3">CBHHK173m</strain>
    </source>
</reference>
<comment type="caution">
    <text evidence="3">The sequence shown here is derived from an EMBL/GenBank/DDBJ whole genome shotgun (WGS) entry which is preliminary data.</text>
</comment>
<keyword evidence="4" id="KW-1185">Reference proteome</keyword>
<dbReference type="Pfam" id="PF20415">
    <property type="entry name" value="DUF6699"/>
    <property type="match status" value="1"/>
</dbReference>